<reference evidence="1" key="1">
    <citation type="submission" date="2021-01" db="EMBL/GenBank/DDBJ databases">
        <title>Adiantum capillus-veneris genome.</title>
        <authorList>
            <person name="Fang Y."/>
            <person name="Liao Q."/>
        </authorList>
    </citation>
    <scope>NUCLEOTIDE SEQUENCE</scope>
    <source>
        <strain evidence="1">H3</strain>
        <tissue evidence="1">Leaf</tissue>
    </source>
</reference>
<comment type="caution">
    <text evidence="1">The sequence shown here is derived from an EMBL/GenBank/DDBJ whole genome shotgun (WGS) entry which is preliminary data.</text>
</comment>
<dbReference type="AlphaFoldDB" id="A0A9D4ZAJ6"/>
<gene>
    <name evidence="1" type="ORF">GOP47_0017405</name>
</gene>
<dbReference type="EMBL" id="JABFUD020000017">
    <property type="protein sequence ID" value="KAI5066877.1"/>
    <property type="molecule type" value="Genomic_DNA"/>
</dbReference>
<dbReference type="Proteomes" id="UP000886520">
    <property type="component" value="Chromosome 17"/>
</dbReference>
<evidence type="ECO:0000313" key="2">
    <source>
        <dbReference type="Proteomes" id="UP000886520"/>
    </source>
</evidence>
<name>A0A9D4ZAJ6_ADICA</name>
<protein>
    <submittedName>
        <fullName evidence="1">Uncharacterized protein</fullName>
    </submittedName>
</protein>
<sequence>MRKGAIYIFLVLLSITTVAVNVYNMVICRMALKEYNSTACGGKKEKGHGPVGLTLFQAPAAGLRRRNLLLAGPSHPSLAHRHVVHYRRRRGPHLHLRLFWPPDSPGR</sequence>
<keyword evidence="2" id="KW-1185">Reference proteome</keyword>
<accession>A0A9D4ZAJ6</accession>
<proteinExistence type="predicted"/>
<organism evidence="1 2">
    <name type="scientific">Adiantum capillus-veneris</name>
    <name type="common">Maidenhair fern</name>
    <dbReference type="NCBI Taxonomy" id="13818"/>
    <lineage>
        <taxon>Eukaryota</taxon>
        <taxon>Viridiplantae</taxon>
        <taxon>Streptophyta</taxon>
        <taxon>Embryophyta</taxon>
        <taxon>Tracheophyta</taxon>
        <taxon>Polypodiopsida</taxon>
        <taxon>Polypodiidae</taxon>
        <taxon>Polypodiales</taxon>
        <taxon>Pteridineae</taxon>
        <taxon>Pteridaceae</taxon>
        <taxon>Vittarioideae</taxon>
        <taxon>Adiantum</taxon>
    </lineage>
</organism>
<evidence type="ECO:0000313" key="1">
    <source>
        <dbReference type="EMBL" id="KAI5066877.1"/>
    </source>
</evidence>